<protein>
    <submittedName>
        <fullName evidence="10">LptF/LptG family permease</fullName>
    </submittedName>
</protein>
<evidence type="ECO:0000256" key="5">
    <source>
        <dbReference type="ARBA" id="ARBA00022692"/>
    </source>
</evidence>
<name>A0A5C8Z5G0_9GAMM</name>
<feature type="transmembrane region" description="Helical" evidence="9">
    <location>
        <begin position="12"/>
        <end position="34"/>
    </location>
</feature>
<comment type="subcellular location">
    <subcellularLocation>
        <location evidence="2">Cell membrane</location>
        <topology evidence="2">Multi-pass membrane protein</topology>
    </subcellularLocation>
</comment>
<keyword evidence="7 9" id="KW-0472">Membrane</keyword>
<dbReference type="PANTHER" id="PTHR33529:SF2">
    <property type="entry name" value="LIPOPOLYSACCHARIDE EXPORT SYSTEM PERMEASE PROTEIN LPTG"/>
    <property type="match status" value="1"/>
</dbReference>
<proteinExistence type="inferred from homology"/>
<evidence type="ECO:0000256" key="1">
    <source>
        <dbReference type="ARBA" id="ARBA00002265"/>
    </source>
</evidence>
<comment type="caution">
    <text evidence="10">The sequence shown here is derived from an EMBL/GenBank/DDBJ whole genome shotgun (WGS) entry which is preliminary data.</text>
</comment>
<evidence type="ECO:0000256" key="3">
    <source>
        <dbReference type="ARBA" id="ARBA00007725"/>
    </source>
</evidence>
<dbReference type="Proteomes" id="UP000321764">
    <property type="component" value="Unassembled WGS sequence"/>
</dbReference>
<dbReference type="OrthoDB" id="9776227at2"/>
<comment type="subunit">
    <text evidence="8">Component of the lipopolysaccharide transport and assembly complex. The LptBFG transporter is composed of two ATP-binding proteins (LptB) and two transmembrane proteins (LptF and LptG).</text>
</comment>
<dbReference type="Pfam" id="PF03739">
    <property type="entry name" value="LptF_LptG"/>
    <property type="match status" value="1"/>
</dbReference>
<keyword evidence="4" id="KW-1003">Cell membrane</keyword>
<gene>
    <name evidence="10" type="ORF">FME95_01935</name>
</gene>
<evidence type="ECO:0000256" key="2">
    <source>
        <dbReference type="ARBA" id="ARBA00004651"/>
    </source>
</evidence>
<dbReference type="GO" id="GO:0015920">
    <property type="term" value="P:lipopolysaccharide transport"/>
    <property type="evidence" value="ECO:0007669"/>
    <property type="project" value="TreeGrafter"/>
</dbReference>
<dbReference type="InterPro" id="IPR005495">
    <property type="entry name" value="LptG/LptF_permease"/>
</dbReference>
<dbReference type="EMBL" id="VKAD01000001">
    <property type="protein sequence ID" value="TXR53355.1"/>
    <property type="molecule type" value="Genomic_DNA"/>
</dbReference>
<evidence type="ECO:0000256" key="7">
    <source>
        <dbReference type="ARBA" id="ARBA00023136"/>
    </source>
</evidence>
<feature type="transmembrane region" description="Helical" evidence="9">
    <location>
        <begin position="100"/>
        <end position="119"/>
    </location>
</feature>
<comment type="function">
    <text evidence="1">Part of the ABC transporter complex LptBFG involved in the translocation of lipopolysaccharide (LPS) from the inner membrane to the outer membrane.</text>
</comment>
<dbReference type="PANTHER" id="PTHR33529">
    <property type="entry name" value="SLR0882 PROTEIN-RELATED"/>
    <property type="match status" value="1"/>
</dbReference>
<reference evidence="10 11" key="1">
    <citation type="submission" date="2019-07" db="EMBL/GenBank/DDBJ databases">
        <title>Reinekea sp. strain SSH23 genome sequencing and assembly.</title>
        <authorList>
            <person name="Kim I."/>
        </authorList>
    </citation>
    <scope>NUCLEOTIDE SEQUENCE [LARGE SCALE GENOMIC DNA]</scope>
    <source>
        <strain evidence="10 11">SSH23</strain>
    </source>
</reference>
<keyword evidence="5 9" id="KW-0812">Transmembrane</keyword>
<evidence type="ECO:0000256" key="8">
    <source>
        <dbReference type="ARBA" id="ARBA00026081"/>
    </source>
</evidence>
<dbReference type="AlphaFoldDB" id="A0A5C8Z5G0"/>
<evidence type="ECO:0000256" key="4">
    <source>
        <dbReference type="ARBA" id="ARBA00022475"/>
    </source>
</evidence>
<feature type="transmembrane region" description="Helical" evidence="9">
    <location>
        <begin position="273"/>
        <end position="294"/>
    </location>
</feature>
<evidence type="ECO:0000313" key="11">
    <source>
        <dbReference type="Proteomes" id="UP000321764"/>
    </source>
</evidence>
<keyword evidence="11" id="KW-1185">Reference proteome</keyword>
<evidence type="ECO:0000313" key="10">
    <source>
        <dbReference type="EMBL" id="TXR53355.1"/>
    </source>
</evidence>
<sequence length="354" mass="39738">MMKILDWYLLRQTSFMIGIVICSIAGLLLITGIADDAARRVDESYTLLKSVKYNLMMLPSFLHEYIDICVMLGTLITVASLNKNQELTSIQLISSSTANLVLRLLLPALIMLPFLYYSGQWLGPSLAQSAKLERALLTGRSTPTLSGQWFKTGNEYININLITTDNQLIGISRFTTDGEQNLLSAQYSKMASFNEDHWILENSTELNFDTRSVSRETNPQSTWQTELFTPDVVNSLKQYSDRLTLTELFKRSRFDAEAGTLTSETQRDFWNRVWYPIRYCAALLLALAFSFGSFRQKTVGDAAFKTIVIGITAGLMMDTIGAALMILQMNAIAATLLSNLLYLTGSVALLRRSY</sequence>
<accession>A0A5C8Z5G0</accession>
<dbReference type="GO" id="GO:0043190">
    <property type="term" value="C:ATP-binding cassette (ABC) transporter complex"/>
    <property type="evidence" value="ECO:0007669"/>
    <property type="project" value="TreeGrafter"/>
</dbReference>
<feature type="transmembrane region" description="Helical" evidence="9">
    <location>
        <begin position="306"/>
        <end position="326"/>
    </location>
</feature>
<evidence type="ECO:0000256" key="6">
    <source>
        <dbReference type="ARBA" id="ARBA00022989"/>
    </source>
</evidence>
<evidence type="ECO:0000256" key="9">
    <source>
        <dbReference type="SAM" id="Phobius"/>
    </source>
</evidence>
<feature type="transmembrane region" description="Helical" evidence="9">
    <location>
        <begin position="332"/>
        <end position="350"/>
    </location>
</feature>
<organism evidence="10 11">
    <name type="scientific">Reinekea thalattae</name>
    <dbReference type="NCBI Taxonomy" id="2593301"/>
    <lineage>
        <taxon>Bacteria</taxon>
        <taxon>Pseudomonadati</taxon>
        <taxon>Pseudomonadota</taxon>
        <taxon>Gammaproteobacteria</taxon>
        <taxon>Oceanospirillales</taxon>
        <taxon>Saccharospirillaceae</taxon>
        <taxon>Reinekea</taxon>
    </lineage>
</organism>
<comment type="similarity">
    <text evidence="3">Belongs to the LptF/LptG family.</text>
</comment>
<keyword evidence="6 9" id="KW-1133">Transmembrane helix</keyword>
<feature type="transmembrane region" description="Helical" evidence="9">
    <location>
        <begin position="54"/>
        <end position="79"/>
    </location>
</feature>